<evidence type="ECO:0000256" key="3">
    <source>
        <dbReference type="ARBA" id="ARBA00066641"/>
    </source>
</evidence>
<dbReference type="FunFam" id="3.40.50.720:FF:000084">
    <property type="entry name" value="Short-chain dehydrogenase reductase"/>
    <property type="match status" value="1"/>
</dbReference>
<evidence type="ECO:0000313" key="6">
    <source>
        <dbReference type="Proteomes" id="UP000530564"/>
    </source>
</evidence>
<protein>
    <recommendedName>
        <fullName evidence="4">D-xylose 1-dehydrogenase</fullName>
        <ecNumber evidence="3">1.1.1.175</ecNumber>
    </recommendedName>
</protein>
<dbReference type="RefSeq" id="WP_183777044.1">
    <property type="nucleotide sequence ID" value="NZ_JACIDK010000013.1"/>
</dbReference>
<evidence type="ECO:0000313" key="5">
    <source>
        <dbReference type="EMBL" id="MBB3893541.1"/>
    </source>
</evidence>
<dbReference type="EC" id="1.1.1.175" evidence="3"/>
<name>A0A840A7X0_9CAUL</name>
<proteinExistence type="inferred from homology"/>
<reference evidence="5 6" key="1">
    <citation type="submission" date="2020-08" db="EMBL/GenBank/DDBJ databases">
        <title>Genomic Encyclopedia of Type Strains, Phase IV (KMG-IV): sequencing the most valuable type-strain genomes for metagenomic binning, comparative biology and taxonomic classification.</title>
        <authorList>
            <person name="Goeker M."/>
        </authorList>
    </citation>
    <scope>NUCLEOTIDE SEQUENCE [LARGE SCALE GENOMIC DNA]</scope>
    <source>
        <strain evidence="5 6">DSM 21793</strain>
    </source>
</reference>
<accession>A0A840A7X0</accession>
<comment type="similarity">
    <text evidence="1">Belongs to the short-chain dehydrogenases/reductases (SDR) family.</text>
</comment>
<dbReference type="Gene3D" id="3.40.50.720">
    <property type="entry name" value="NAD(P)-binding Rossmann-like Domain"/>
    <property type="match status" value="1"/>
</dbReference>
<keyword evidence="6" id="KW-1185">Reference proteome</keyword>
<dbReference type="PRINTS" id="PR00081">
    <property type="entry name" value="GDHRDH"/>
</dbReference>
<organism evidence="5 6">
    <name type="scientific">Phenylobacterium haematophilum</name>
    <dbReference type="NCBI Taxonomy" id="98513"/>
    <lineage>
        <taxon>Bacteria</taxon>
        <taxon>Pseudomonadati</taxon>
        <taxon>Pseudomonadota</taxon>
        <taxon>Alphaproteobacteria</taxon>
        <taxon>Caulobacterales</taxon>
        <taxon>Caulobacteraceae</taxon>
        <taxon>Phenylobacterium</taxon>
    </lineage>
</organism>
<evidence type="ECO:0000256" key="2">
    <source>
        <dbReference type="ARBA" id="ARBA00023002"/>
    </source>
</evidence>
<dbReference type="Pfam" id="PF13561">
    <property type="entry name" value="adh_short_C2"/>
    <property type="match status" value="1"/>
</dbReference>
<dbReference type="AlphaFoldDB" id="A0A840A7X0"/>
<dbReference type="SUPFAM" id="SSF51735">
    <property type="entry name" value="NAD(P)-binding Rossmann-fold domains"/>
    <property type="match status" value="1"/>
</dbReference>
<evidence type="ECO:0000256" key="4">
    <source>
        <dbReference type="ARBA" id="ARBA00069939"/>
    </source>
</evidence>
<sequence>MDLGLKGKKAVVTGGSRGIGRAIADLLADEGADVAICARNAEQVAEAVKALEAKGVKAFGQAVDIADGPAIRAFVTAAGEALGGIDVMVSNASALVQGAGEDEWRAMFEIDILGAVRTFEAARPFLEKAGETHGDAAFLITSSVSAAEASNASSYGAMKAALIHYAKGLARENAAKHVRANVVSPGTVYFEGGVWGNVKAGMPGFFDQMIKRNPTGRMATPEEVAAATVFLASPRSAFTTGINMLVDGAISTRVNY</sequence>
<keyword evidence="2 5" id="KW-0560">Oxidoreductase</keyword>
<dbReference type="InterPro" id="IPR036291">
    <property type="entry name" value="NAD(P)-bd_dom_sf"/>
</dbReference>
<dbReference type="GO" id="GO:0047838">
    <property type="term" value="F:D-xylose 1-dehydrogenase (NAD+) activity"/>
    <property type="evidence" value="ECO:0007669"/>
    <property type="project" value="UniProtKB-EC"/>
</dbReference>
<dbReference type="PANTHER" id="PTHR43943">
    <property type="entry name" value="DEHYDROGENASE/REDUCTASE (SDR FAMILY) MEMBER 4"/>
    <property type="match status" value="1"/>
</dbReference>
<dbReference type="InterPro" id="IPR002347">
    <property type="entry name" value="SDR_fam"/>
</dbReference>
<dbReference type="Proteomes" id="UP000530564">
    <property type="component" value="Unassembled WGS sequence"/>
</dbReference>
<dbReference type="PANTHER" id="PTHR43943:SF17">
    <property type="entry name" value="3-PHENYLPROPIONATE-DIHYDRODIOL_CINNAMIC ACID-DIHYDRODIOL DEHYDROGENASE"/>
    <property type="match status" value="1"/>
</dbReference>
<dbReference type="EMBL" id="JACIDK010000013">
    <property type="protein sequence ID" value="MBB3893541.1"/>
    <property type="molecule type" value="Genomic_DNA"/>
</dbReference>
<gene>
    <name evidence="5" type="ORF">GGQ61_004289</name>
</gene>
<evidence type="ECO:0000256" key="1">
    <source>
        <dbReference type="ARBA" id="ARBA00006484"/>
    </source>
</evidence>
<comment type="caution">
    <text evidence="5">The sequence shown here is derived from an EMBL/GenBank/DDBJ whole genome shotgun (WGS) entry which is preliminary data.</text>
</comment>